<feature type="compositionally biased region" description="Acidic residues" evidence="1">
    <location>
        <begin position="193"/>
        <end position="202"/>
    </location>
</feature>
<dbReference type="Proteomes" id="UP000000305">
    <property type="component" value="Unassembled WGS sequence"/>
</dbReference>
<reference evidence="2 3" key="1">
    <citation type="journal article" date="2011" name="Science">
        <title>The ecoresponsive genome of Daphnia pulex.</title>
        <authorList>
            <person name="Colbourne J.K."/>
            <person name="Pfrender M.E."/>
            <person name="Gilbert D."/>
            <person name="Thomas W.K."/>
            <person name="Tucker A."/>
            <person name="Oakley T.H."/>
            <person name="Tokishita S."/>
            <person name="Aerts A."/>
            <person name="Arnold G.J."/>
            <person name="Basu M.K."/>
            <person name="Bauer D.J."/>
            <person name="Caceres C.E."/>
            <person name="Carmel L."/>
            <person name="Casola C."/>
            <person name="Choi J.H."/>
            <person name="Detter J.C."/>
            <person name="Dong Q."/>
            <person name="Dusheyko S."/>
            <person name="Eads B.D."/>
            <person name="Frohlich T."/>
            <person name="Geiler-Samerotte K.A."/>
            <person name="Gerlach D."/>
            <person name="Hatcher P."/>
            <person name="Jogdeo S."/>
            <person name="Krijgsveld J."/>
            <person name="Kriventseva E.V."/>
            <person name="Kultz D."/>
            <person name="Laforsch C."/>
            <person name="Lindquist E."/>
            <person name="Lopez J."/>
            <person name="Manak J.R."/>
            <person name="Muller J."/>
            <person name="Pangilinan J."/>
            <person name="Patwardhan R.P."/>
            <person name="Pitluck S."/>
            <person name="Pritham E.J."/>
            <person name="Rechtsteiner A."/>
            <person name="Rho M."/>
            <person name="Rogozin I.B."/>
            <person name="Sakarya O."/>
            <person name="Salamov A."/>
            <person name="Schaack S."/>
            <person name="Shapiro H."/>
            <person name="Shiga Y."/>
            <person name="Skalitzky C."/>
            <person name="Smith Z."/>
            <person name="Souvorov A."/>
            <person name="Sung W."/>
            <person name="Tang Z."/>
            <person name="Tsuchiya D."/>
            <person name="Tu H."/>
            <person name="Vos H."/>
            <person name="Wang M."/>
            <person name="Wolf Y.I."/>
            <person name="Yamagata H."/>
            <person name="Yamada T."/>
            <person name="Ye Y."/>
            <person name="Shaw J.R."/>
            <person name="Andrews J."/>
            <person name="Crease T.J."/>
            <person name="Tang H."/>
            <person name="Lucas S.M."/>
            <person name="Robertson H.M."/>
            <person name="Bork P."/>
            <person name="Koonin E.V."/>
            <person name="Zdobnov E.M."/>
            <person name="Grigoriev I.V."/>
            <person name="Lynch M."/>
            <person name="Boore J.L."/>
        </authorList>
    </citation>
    <scope>NUCLEOTIDE SEQUENCE [LARGE SCALE GENOMIC DNA]</scope>
</reference>
<dbReference type="KEGG" id="dpx:DAPPUDRAFT_102638"/>
<accession>E9GH03</accession>
<dbReference type="InParanoid" id="E9GH03"/>
<protein>
    <submittedName>
        <fullName evidence="2">Uncharacterized protein</fullName>
    </submittedName>
</protein>
<dbReference type="AlphaFoldDB" id="E9GH03"/>
<evidence type="ECO:0000313" key="3">
    <source>
        <dbReference type="Proteomes" id="UP000000305"/>
    </source>
</evidence>
<proteinExistence type="predicted"/>
<name>E9GH03_DAPPU</name>
<dbReference type="EMBL" id="GL732544">
    <property type="protein sequence ID" value="EFX81273.1"/>
    <property type="molecule type" value="Genomic_DNA"/>
</dbReference>
<dbReference type="HOGENOM" id="CLU_1148207_0_0_1"/>
<organism evidence="2 3">
    <name type="scientific">Daphnia pulex</name>
    <name type="common">Water flea</name>
    <dbReference type="NCBI Taxonomy" id="6669"/>
    <lineage>
        <taxon>Eukaryota</taxon>
        <taxon>Metazoa</taxon>
        <taxon>Ecdysozoa</taxon>
        <taxon>Arthropoda</taxon>
        <taxon>Crustacea</taxon>
        <taxon>Branchiopoda</taxon>
        <taxon>Diplostraca</taxon>
        <taxon>Cladocera</taxon>
        <taxon>Anomopoda</taxon>
        <taxon>Daphniidae</taxon>
        <taxon>Daphnia</taxon>
    </lineage>
</organism>
<feature type="compositionally biased region" description="Basic and acidic residues" evidence="1">
    <location>
        <begin position="203"/>
        <end position="216"/>
    </location>
</feature>
<keyword evidence="3" id="KW-1185">Reference proteome</keyword>
<sequence>MKAEIFNINLFSSSLLGEFQVDHKNRIATFGQQRRVCAPLSNEEKPSVNIPNQRKTVAPTLAEKSDQGSIEYEAMSRYGLEQSHSGKRSLGGNNRTAKKHCSDISITDLFGDRRGTSSNQSVYMAEELEELDFAGLPEPKTKEQLDEIMRLFHAAVHERDQPTGKNSDADVLHPQLLPINDVSQSIFNMTATDNEEAETELDESSHEVAEKTSTKTKFQTEKIDLKLELIAQWPEHSTSSGA</sequence>
<dbReference type="PhylomeDB" id="E9GH03"/>
<feature type="region of interest" description="Disordered" evidence="1">
    <location>
        <begin position="192"/>
        <end position="216"/>
    </location>
</feature>
<evidence type="ECO:0000256" key="1">
    <source>
        <dbReference type="SAM" id="MobiDB-lite"/>
    </source>
</evidence>
<evidence type="ECO:0000313" key="2">
    <source>
        <dbReference type="EMBL" id="EFX81273.1"/>
    </source>
</evidence>
<gene>
    <name evidence="2" type="ORF">DAPPUDRAFT_102638</name>
</gene>